<sequence>MQELRADAVVEPDAAGDLLHVGADLLAEVGDLVDEGDLGGQEGVGRVLGELGRAPARHQDRRLVEVERTVDLAHHLRLAGALGTDDDAIGPLEVGDRRALAQELGVRHHGDLGLGPHLADDALDLVAGADRHGRLGDHHRVAGERLPDLAGRGVDVGEVGKAVAAAGRRADRDEHGVGARDRLG</sequence>
<reference evidence="1" key="1">
    <citation type="journal article" date="2021" name="Front. Microbiol.">
        <title>Comprehensive Comparative Genomics and Phenotyping of Methylobacterium Species.</title>
        <authorList>
            <person name="Alessa O."/>
            <person name="Ogura Y."/>
            <person name="Fujitani Y."/>
            <person name="Takami H."/>
            <person name="Hayashi T."/>
            <person name="Sahin N."/>
            <person name="Tani A."/>
        </authorList>
    </citation>
    <scope>NUCLEOTIDE SEQUENCE</scope>
    <source>
        <strain evidence="1">DSM 19015</strain>
    </source>
</reference>
<protein>
    <submittedName>
        <fullName evidence="1">Uncharacterized protein</fullName>
    </submittedName>
</protein>
<evidence type="ECO:0000313" key="2">
    <source>
        <dbReference type="Proteomes" id="UP001055125"/>
    </source>
</evidence>
<dbReference type="EMBL" id="BPQP01000031">
    <property type="protein sequence ID" value="GJD94934.1"/>
    <property type="molecule type" value="Genomic_DNA"/>
</dbReference>
<evidence type="ECO:0000313" key="1">
    <source>
        <dbReference type="EMBL" id="GJD94934.1"/>
    </source>
</evidence>
<gene>
    <name evidence="1" type="ORF">OCOJLMKI_2141</name>
</gene>
<comment type="caution">
    <text evidence="1">The sequence shown here is derived from an EMBL/GenBank/DDBJ whole genome shotgun (WGS) entry which is preliminary data.</text>
</comment>
<proteinExistence type="predicted"/>
<dbReference type="Proteomes" id="UP001055125">
    <property type="component" value="Unassembled WGS sequence"/>
</dbReference>
<name>A0ABQ4RZ26_9HYPH</name>
<accession>A0ABQ4RZ26</accession>
<reference evidence="1" key="2">
    <citation type="submission" date="2021-08" db="EMBL/GenBank/DDBJ databases">
        <authorList>
            <person name="Tani A."/>
            <person name="Ola A."/>
            <person name="Ogura Y."/>
            <person name="Katsura K."/>
            <person name="Hayashi T."/>
        </authorList>
    </citation>
    <scope>NUCLEOTIDE SEQUENCE</scope>
    <source>
        <strain evidence="1">DSM 19015</strain>
    </source>
</reference>
<organism evidence="1 2">
    <name type="scientific">Methylobacterium iners</name>
    <dbReference type="NCBI Taxonomy" id="418707"/>
    <lineage>
        <taxon>Bacteria</taxon>
        <taxon>Pseudomonadati</taxon>
        <taxon>Pseudomonadota</taxon>
        <taxon>Alphaproteobacteria</taxon>
        <taxon>Hyphomicrobiales</taxon>
        <taxon>Methylobacteriaceae</taxon>
        <taxon>Methylobacterium</taxon>
    </lineage>
</organism>
<keyword evidence="2" id="KW-1185">Reference proteome</keyword>